<reference evidence="3" key="1">
    <citation type="journal article" date="2014" name="Genome Announc.">
        <title>Complete Genome Sequence of Mycoplasma canadense Strain HAZ 360_1 from Bovine Mastitic Milk in Japan.</title>
        <authorList>
            <person name="Hata E."/>
        </authorList>
    </citation>
    <scope>NUCLEOTIDE SEQUENCE [LARGE SCALE GENOMIC DNA]</scope>
    <source>
        <strain evidence="3">HAZ360_1</strain>
    </source>
</reference>
<name>A0A077LC34_9BACT</name>
<accession>A0A077LC34</accession>
<dbReference type="KEGG" id="mcan:MCAN360_0576"/>
<dbReference type="Proteomes" id="UP000031641">
    <property type="component" value="Chromosome"/>
</dbReference>
<gene>
    <name evidence="2" type="ORF">MCAN360_0576</name>
</gene>
<dbReference type="PROSITE" id="PS51257">
    <property type="entry name" value="PROKAR_LIPOPROTEIN"/>
    <property type="match status" value="1"/>
</dbReference>
<evidence type="ECO:0000313" key="2">
    <source>
        <dbReference type="EMBL" id="BAP39674.1"/>
    </source>
</evidence>
<feature type="region of interest" description="Disordered" evidence="1">
    <location>
        <begin position="35"/>
        <end position="68"/>
    </location>
</feature>
<evidence type="ECO:0000313" key="3">
    <source>
        <dbReference type="Proteomes" id="UP000031641"/>
    </source>
</evidence>
<dbReference type="RefSeq" id="WP_045434009.1">
    <property type="nucleotide sequence ID" value="NZ_AP014631.1"/>
</dbReference>
<dbReference type="EMBL" id="AP014631">
    <property type="protein sequence ID" value="BAP39674.1"/>
    <property type="molecule type" value="Genomic_DNA"/>
</dbReference>
<keyword evidence="3" id="KW-1185">Reference proteome</keyword>
<proteinExistence type="predicted"/>
<evidence type="ECO:0008006" key="4">
    <source>
        <dbReference type="Google" id="ProtNLM"/>
    </source>
</evidence>
<organism evidence="2 3">
    <name type="scientific">Metamycoplasma canadense</name>
    <dbReference type="NCBI Taxonomy" id="29554"/>
    <lineage>
        <taxon>Bacteria</taxon>
        <taxon>Bacillati</taxon>
        <taxon>Mycoplasmatota</taxon>
        <taxon>Mycoplasmoidales</taxon>
        <taxon>Metamycoplasmataceae</taxon>
        <taxon>Metamycoplasma</taxon>
    </lineage>
</organism>
<sequence>MKKKNRMLLGILGGVAFISSLISGITACVIAKNKVKPEQESKPTETPEEKKDKTELDKLIEDSISKEHEDQINVYSEYDKKVEEYWKNKSQTPPPPAPKLKSLDFSKFKDTLTKVKNALGTNDKLFKEGTWFKLKIKYDRIKNFMNTQKSGDNINKINQFLTTWKDEFDKTKISDIKVLERLDTQLLDYYNENIEILVFKQDYLNLVNYINNNELTVKDKIVSITKKVEDIEKENKQVVKTYQDGYRDLKETMLEEEHLLNFEKNEEEFLKFPEPYHYIMGQVEDIEDVYAQILATLILTHEQLFKKYSNESEIRRTLQSYTETVLDKENQDKRHKVYFAGILYAEKELVRIKKRIAIGVEMKDVYLKAQEEFKKSSDNEKLVQLEEIRKRINFKSTSIDVQNAIDAINELLKQTNNS</sequence>
<protein>
    <recommendedName>
        <fullName evidence="4">Lipoprotein</fullName>
    </recommendedName>
</protein>
<dbReference type="HOGENOM" id="CLU_656914_0_0_14"/>
<evidence type="ECO:0000256" key="1">
    <source>
        <dbReference type="SAM" id="MobiDB-lite"/>
    </source>
</evidence>
<dbReference type="AlphaFoldDB" id="A0A077LC34"/>